<proteinExistence type="predicted"/>
<dbReference type="Proteomes" id="UP000694232">
    <property type="component" value="Chromosome 2"/>
</dbReference>
<evidence type="ECO:0000313" key="1">
    <source>
        <dbReference type="EMBL" id="QXO15896.1"/>
    </source>
</evidence>
<organism evidence="1 2">
    <name type="scientific">Vibrio ostreae</name>
    <dbReference type="NCBI Taxonomy" id="2841925"/>
    <lineage>
        <taxon>Bacteria</taxon>
        <taxon>Pseudomonadati</taxon>
        <taxon>Pseudomonadota</taxon>
        <taxon>Gammaproteobacteria</taxon>
        <taxon>Vibrionales</taxon>
        <taxon>Vibrionaceae</taxon>
        <taxon>Vibrio</taxon>
    </lineage>
</organism>
<gene>
    <name evidence="1" type="ORF">KNV97_05720</name>
</gene>
<protein>
    <submittedName>
        <fullName evidence="1">Uncharacterized protein</fullName>
    </submittedName>
</protein>
<dbReference type="EMBL" id="CP076642">
    <property type="protein sequence ID" value="QXO15896.1"/>
    <property type="molecule type" value="Genomic_DNA"/>
</dbReference>
<name>A0A975U7W7_9VIBR</name>
<reference evidence="1" key="1">
    <citation type="submission" date="2021-06" db="EMBL/GenBank/DDBJ databases">
        <title>Vibrio nov. sp., novel gut bacterium isolated from Yellow Sea oyster.</title>
        <authorList>
            <person name="Muhammad N."/>
            <person name="Nguyen T.H."/>
            <person name="Lee Y.-J."/>
            <person name="Ko J."/>
            <person name="Kim S.-G."/>
        </authorList>
    </citation>
    <scope>NUCLEOTIDE SEQUENCE</scope>
    <source>
        <strain evidence="1">OG9-811</strain>
    </source>
</reference>
<dbReference type="RefSeq" id="WP_218561750.1">
    <property type="nucleotide sequence ID" value="NZ_CP076642.1"/>
</dbReference>
<accession>A0A975U7W7</accession>
<dbReference type="AlphaFoldDB" id="A0A975U7W7"/>
<dbReference type="KEGG" id="vos:KNV97_05720"/>
<sequence length="49" mass="5589">MAILILNNSIRAATFYLPDEEVFLLILMSNQEQALTRLRDEIGKLVTPL</sequence>
<keyword evidence="2" id="KW-1185">Reference proteome</keyword>
<evidence type="ECO:0000313" key="2">
    <source>
        <dbReference type="Proteomes" id="UP000694232"/>
    </source>
</evidence>